<accession>A0A7G5MZK0</accession>
<evidence type="ECO:0000259" key="1">
    <source>
        <dbReference type="SMART" id="SM00507"/>
    </source>
</evidence>
<dbReference type="Pfam" id="PF13391">
    <property type="entry name" value="HNH_2"/>
    <property type="match status" value="1"/>
</dbReference>
<proteinExistence type="predicted"/>
<dbReference type="GO" id="GO:0004519">
    <property type="term" value="F:endonuclease activity"/>
    <property type="evidence" value="ECO:0007669"/>
    <property type="project" value="UniProtKB-KW"/>
</dbReference>
<dbReference type="Gene3D" id="1.10.30.50">
    <property type="match status" value="1"/>
</dbReference>
<evidence type="ECO:0000313" key="3">
    <source>
        <dbReference type="Proteomes" id="UP000515789"/>
    </source>
</evidence>
<dbReference type="CDD" id="cd00085">
    <property type="entry name" value="HNHc"/>
    <property type="match status" value="1"/>
</dbReference>
<reference evidence="2 3" key="1">
    <citation type="submission" date="2019-04" db="EMBL/GenBank/DDBJ databases">
        <authorList>
            <person name="Schori C."/>
            <person name="Ahrens C."/>
        </authorList>
    </citation>
    <scope>NUCLEOTIDE SEQUENCE [LARGE SCALE GENOMIC DNA]</scope>
    <source>
        <strain evidence="2 3">DSM 2950</strain>
    </source>
</reference>
<keyword evidence="2" id="KW-0255">Endonuclease</keyword>
<keyword evidence="2" id="KW-0540">Nuclease</keyword>
<keyword evidence="2" id="KW-0378">Hydrolase</keyword>
<dbReference type="SMART" id="SM00507">
    <property type="entry name" value="HNHc"/>
    <property type="match status" value="1"/>
</dbReference>
<dbReference type="AlphaFoldDB" id="A0A7G5MZK0"/>
<dbReference type="GeneID" id="75054545"/>
<dbReference type="EMBL" id="CP039126">
    <property type="protein sequence ID" value="QMW80043.1"/>
    <property type="molecule type" value="Genomic_DNA"/>
</dbReference>
<organism evidence="2 3">
    <name type="scientific">Blautia producta</name>
    <dbReference type="NCBI Taxonomy" id="33035"/>
    <lineage>
        <taxon>Bacteria</taxon>
        <taxon>Bacillati</taxon>
        <taxon>Bacillota</taxon>
        <taxon>Clostridia</taxon>
        <taxon>Lachnospirales</taxon>
        <taxon>Lachnospiraceae</taxon>
        <taxon>Blautia</taxon>
    </lineage>
</organism>
<protein>
    <submittedName>
        <fullName evidence="2">HNH endonuclease</fullName>
    </submittedName>
</protein>
<evidence type="ECO:0000313" key="2">
    <source>
        <dbReference type="EMBL" id="QMW80043.1"/>
    </source>
</evidence>
<dbReference type="RefSeq" id="WP_018594179.1">
    <property type="nucleotide sequence ID" value="NZ_CABLBP010000012.1"/>
</dbReference>
<gene>
    <name evidence="2" type="ORF">E5259_22010</name>
</gene>
<dbReference type="Proteomes" id="UP000515789">
    <property type="component" value="Chromosome"/>
</dbReference>
<dbReference type="InterPro" id="IPR003615">
    <property type="entry name" value="HNH_nuc"/>
</dbReference>
<sequence>MNDTRYFTKQLLIEYNNAAIREKRNRAIKEEVLESLQDGQVFPITFDMYHSKREMRVMISLFEIGTAFLDMTKERYYMLPIAKWNKKTQTYIFEDEEEVRKKFPYKNREWTEKVVKKPYRKQGKFRKEIFKAYNGTCAVCGIKEPKILRAAHIIPVAEGGSDEIQNGLCLCTNHEIAFDKGLLKIKADGTIESQSEEFKGIYDNILYPKNKEWYPSSKYLKIKYENSFKSK</sequence>
<feature type="domain" description="HNH nuclease" evidence="1">
    <location>
        <begin position="124"/>
        <end position="176"/>
    </location>
</feature>
<name>A0A7G5MZK0_9FIRM</name>